<dbReference type="EMBL" id="CSAD01000677">
    <property type="protein sequence ID" value="COW29177.1"/>
    <property type="molecule type" value="Genomic_DNA"/>
</dbReference>
<reference evidence="3 4" key="1">
    <citation type="submission" date="2015-03" db="EMBL/GenBank/DDBJ databases">
        <authorList>
            <consortium name="Pathogen Informatics"/>
        </authorList>
    </citation>
    <scope>NUCLEOTIDE SEQUENCE [LARGE SCALE GENOMIC DNA]</scope>
    <source>
        <strain evidence="2 3">G09801536</strain>
        <strain evidence="1 4">G09901357</strain>
    </source>
</reference>
<organism evidence="1 4">
    <name type="scientific">Mycobacterium tuberculosis</name>
    <dbReference type="NCBI Taxonomy" id="1773"/>
    <lineage>
        <taxon>Bacteria</taxon>
        <taxon>Bacillati</taxon>
        <taxon>Actinomycetota</taxon>
        <taxon>Actinomycetes</taxon>
        <taxon>Mycobacteriales</taxon>
        <taxon>Mycobacteriaceae</taxon>
        <taxon>Mycobacterium</taxon>
        <taxon>Mycobacterium tuberculosis complex</taxon>
    </lineage>
</organism>
<dbReference type="EMBL" id="CFOE01000254">
    <property type="protein sequence ID" value="CFE39722.1"/>
    <property type="molecule type" value="Genomic_DNA"/>
</dbReference>
<protein>
    <submittedName>
        <fullName evidence="1">Uncharacterized protein</fullName>
    </submittedName>
</protein>
<evidence type="ECO:0000313" key="4">
    <source>
        <dbReference type="Proteomes" id="UP000048289"/>
    </source>
</evidence>
<evidence type="ECO:0000313" key="2">
    <source>
        <dbReference type="EMBL" id="COW29177.1"/>
    </source>
</evidence>
<evidence type="ECO:0000313" key="3">
    <source>
        <dbReference type="Proteomes" id="UP000045842"/>
    </source>
</evidence>
<proteinExistence type="predicted"/>
<dbReference type="AlphaFoldDB" id="A0A0T7LG35"/>
<evidence type="ECO:0000313" key="1">
    <source>
        <dbReference type="EMBL" id="CFE39722.1"/>
    </source>
</evidence>
<accession>A0A0T7LG35</accession>
<sequence>MPGRFNRALGRVFDHRQVVVRGDLHDRVHLAGHAGIVNGDDGLGSRGDGVYDASFINVERVGPNIDKDWHTTAQHEGVGGRDKGV</sequence>
<gene>
    <name evidence="2" type="ORF">ERS007679_03569</name>
    <name evidence="1" type="ORF">ERS007681_02108</name>
</gene>
<dbReference type="Proteomes" id="UP000048289">
    <property type="component" value="Unassembled WGS sequence"/>
</dbReference>
<name>A0A0T7LG35_MYCTX</name>
<dbReference type="Proteomes" id="UP000045842">
    <property type="component" value="Unassembled WGS sequence"/>
</dbReference>